<comment type="caution">
    <text evidence="1">The sequence shown here is derived from an EMBL/GenBank/DDBJ whole genome shotgun (WGS) entry which is preliminary data.</text>
</comment>
<reference evidence="2" key="1">
    <citation type="journal article" date="2019" name="Int. J. Syst. Evol. Microbiol.">
        <title>The Global Catalogue of Microorganisms (GCM) 10K type strain sequencing project: providing services to taxonomists for standard genome sequencing and annotation.</title>
        <authorList>
            <consortium name="The Broad Institute Genomics Platform"/>
            <consortium name="The Broad Institute Genome Sequencing Center for Infectious Disease"/>
            <person name="Wu L."/>
            <person name="Ma J."/>
        </authorList>
    </citation>
    <scope>NUCLEOTIDE SEQUENCE [LARGE SCALE GENOMIC DNA]</scope>
    <source>
        <strain evidence="2">WYCCWR 12678</strain>
    </source>
</reference>
<accession>A0ABV9PZN2</accession>
<evidence type="ECO:0008006" key="3">
    <source>
        <dbReference type="Google" id="ProtNLM"/>
    </source>
</evidence>
<gene>
    <name evidence="1" type="ORF">ACFO8Q_08445</name>
</gene>
<dbReference type="Proteomes" id="UP001596002">
    <property type="component" value="Unassembled WGS sequence"/>
</dbReference>
<sequence length="60" mass="6777">MATMLHWYHPARGQAPETFGGIALMPFELKRANLLSHLTFDSLIVESGNRFAYAAARDRK</sequence>
<dbReference type="EMBL" id="JBHSHC010000056">
    <property type="protein sequence ID" value="MFC4767391.1"/>
    <property type="molecule type" value="Genomic_DNA"/>
</dbReference>
<name>A0ABV9PZN2_9BACL</name>
<evidence type="ECO:0000313" key="1">
    <source>
        <dbReference type="EMBL" id="MFC4767391.1"/>
    </source>
</evidence>
<evidence type="ECO:0000313" key="2">
    <source>
        <dbReference type="Proteomes" id="UP001596002"/>
    </source>
</evidence>
<protein>
    <recommendedName>
        <fullName evidence="3">Bacterial bifunctional deaminase-reductase C-terminal domain-containing protein</fullName>
    </recommendedName>
</protein>
<keyword evidence="2" id="KW-1185">Reference proteome</keyword>
<proteinExistence type="predicted"/>
<organism evidence="1 2">
    <name type="scientific">Effusibacillus consociatus</name>
    <dbReference type="NCBI Taxonomy" id="1117041"/>
    <lineage>
        <taxon>Bacteria</taxon>
        <taxon>Bacillati</taxon>
        <taxon>Bacillota</taxon>
        <taxon>Bacilli</taxon>
        <taxon>Bacillales</taxon>
        <taxon>Alicyclobacillaceae</taxon>
        <taxon>Effusibacillus</taxon>
    </lineage>
</organism>